<dbReference type="Proteomes" id="UP000199199">
    <property type="component" value="Unassembled WGS sequence"/>
</dbReference>
<gene>
    <name evidence="2" type="ORF">SAMN04488556_1657</name>
</gene>
<reference evidence="3" key="1">
    <citation type="submission" date="2016-10" db="EMBL/GenBank/DDBJ databases">
        <authorList>
            <person name="Varghese N."/>
            <person name="Submissions S."/>
        </authorList>
    </citation>
    <scope>NUCLEOTIDE SEQUENCE [LARGE SCALE GENOMIC DNA]</scope>
    <source>
        <strain evidence="3">DSM 22427</strain>
    </source>
</reference>
<evidence type="ECO:0008006" key="4">
    <source>
        <dbReference type="Google" id="ProtNLM"/>
    </source>
</evidence>
<dbReference type="OrthoDB" id="262791at2157"/>
<sequence>MTWRCAWCGKPHESDDPPCERCGYNSFNRADDAGDEAGRGDASPTYVWACTNCGREHVRNSPPCARCGNHTLERTEQTFDESDRDLEGASWLEVAKPYSPVIAVFVIVVALFATGIVPLSVIPGIGTDVPGEATEANGIDLEETALLVHDRLADERAAAGETETADGTGGGAGLEYDQGLEAFATAENQRLVVGAYTDDDGGDRTDPSEFDLSCESGPRGVQILAQDSIDAYDTEAALADDLAENLLEAFDSRGIERDDHDAEGIDVHVGPDGAILAVYVGC</sequence>
<evidence type="ECO:0000313" key="2">
    <source>
        <dbReference type="EMBL" id="SFS56938.1"/>
    </source>
</evidence>
<keyword evidence="3" id="KW-1185">Reference proteome</keyword>
<keyword evidence="1" id="KW-0812">Transmembrane</keyword>
<dbReference type="EMBL" id="FOZS01000001">
    <property type="protein sequence ID" value="SFS56938.1"/>
    <property type="molecule type" value="Genomic_DNA"/>
</dbReference>
<keyword evidence="1" id="KW-1133">Transmembrane helix</keyword>
<accession>A0A1I6QXF7</accession>
<organism evidence="2 3">
    <name type="scientific">Halostagnicola kamekurae</name>
    <dbReference type="NCBI Taxonomy" id="619731"/>
    <lineage>
        <taxon>Archaea</taxon>
        <taxon>Methanobacteriati</taxon>
        <taxon>Methanobacteriota</taxon>
        <taxon>Stenosarchaea group</taxon>
        <taxon>Halobacteria</taxon>
        <taxon>Halobacteriales</taxon>
        <taxon>Natrialbaceae</taxon>
        <taxon>Halostagnicola</taxon>
    </lineage>
</organism>
<proteinExistence type="predicted"/>
<evidence type="ECO:0000256" key="1">
    <source>
        <dbReference type="SAM" id="Phobius"/>
    </source>
</evidence>
<protein>
    <recommendedName>
        <fullName evidence="4">Double zinc ribbon</fullName>
    </recommendedName>
</protein>
<evidence type="ECO:0000313" key="3">
    <source>
        <dbReference type="Proteomes" id="UP000199199"/>
    </source>
</evidence>
<dbReference type="RefSeq" id="WP_092903392.1">
    <property type="nucleotide sequence ID" value="NZ_FOZS01000001.1"/>
</dbReference>
<feature type="transmembrane region" description="Helical" evidence="1">
    <location>
        <begin position="101"/>
        <end position="122"/>
    </location>
</feature>
<name>A0A1I6QXF7_9EURY</name>
<dbReference type="AlphaFoldDB" id="A0A1I6QXF7"/>
<keyword evidence="1" id="KW-0472">Membrane</keyword>